<sequence length="208" mass="22031">MSTAVTLDAPCFVICTPMSSPLDWDLARQRSELLELMRTLCYREGDFKLSSGQSSSYYIDSKKATLHPLGALLAGSLLYERLPEGTAAIGGLTLGADPIVTAVAVVSALRHPAGGVGAFIVRKEVKKHGSQQWIEGPSLAVGTPVVIVDDVVTTGASGLQAAEKAEEAGLKVVKILALVDRHQGGGALYAGRGYPFEALYSIEEFRSR</sequence>
<organism evidence="9 10">
    <name type="scientific">Gloeobacter violaceus (strain ATCC 29082 / PCC 7421)</name>
    <dbReference type="NCBI Taxonomy" id="251221"/>
    <lineage>
        <taxon>Bacteria</taxon>
        <taxon>Bacillati</taxon>
        <taxon>Cyanobacteriota</taxon>
        <taxon>Cyanophyceae</taxon>
        <taxon>Gloeobacterales</taxon>
        <taxon>Gloeobacteraceae</taxon>
        <taxon>Gloeobacter</taxon>
    </lineage>
</organism>
<dbReference type="EnsemblBacteria" id="BAC92217">
    <property type="protein sequence ID" value="BAC92217"/>
    <property type="gene ID" value="BAC92217"/>
</dbReference>
<dbReference type="KEGG" id="gvi:gll4276"/>
<evidence type="ECO:0000256" key="7">
    <source>
        <dbReference type="HAMAP-Rule" id="MF_01208"/>
    </source>
</evidence>
<feature type="binding site" evidence="7">
    <location>
        <position position="122"/>
    </location>
    <ligand>
        <name>5-phospho-alpha-D-ribose 1-diphosphate</name>
        <dbReference type="ChEBI" id="CHEBI:58017"/>
        <note>ligand shared between dimeric partners</note>
    </ligand>
</feature>
<dbReference type="GO" id="GO:0000287">
    <property type="term" value="F:magnesium ion binding"/>
    <property type="evidence" value="ECO:0007669"/>
    <property type="project" value="UniProtKB-UniRule"/>
</dbReference>
<feature type="binding site" description="in other chain" evidence="7">
    <location>
        <begin position="149"/>
        <end position="157"/>
    </location>
    <ligand>
        <name>5-phospho-alpha-D-ribose 1-diphosphate</name>
        <dbReference type="ChEBI" id="CHEBI:58017"/>
        <note>ligand shared between dimeric partners</note>
    </ligand>
</feature>
<keyword evidence="4 7" id="KW-0808">Transferase</keyword>
<evidence type="ECO:0000256" key="1">
    <source>
        <dbReference type="ARBA" id="ARBA00004889"/>
    </source>
</evidence>
<evidence type="ECO:0000313" key="9">
    <source>
        <dbReference type="EMBL" id="BAC92217.1"/>
    </source>
</evidence>
<dbReference type="Gene3D" id="3.40.50.2020">
    <property type="match status" value="1"/>
</dbReference>
<dbReference type="GO" id="GO:0004588">
    <property type="term" value="F:orotate phosphoribosyltransferase activity"/>
    <property type="evidence" value="ECO:0007669"/>
    <property type="project" value="UniProtKB-UniRule"/>
</dbReference>
<dbReference type="Pfam" id="PF00156">
    <property type="entry name" value="Pribosyltran"/>
    <property type="match status" value="1"/>
</dbReference>
<dbReference type="EC" id="2.4.2.10" evidence="2 7"/>
<comment type="cofactor">
    <cofactor evidence="7">
        <name>Mg(2+)</name>
        <dbReference type="ChEBI" id="CHEBI:18420"/>
    </cofactor>
</comment>
<reference evidence="9 10" key="1">
    <citation type="journal article" date="2003" name="DNA Res.">
        <title>Complete genome structure of Gloeobacter violaceus PCC 7421, a cyanobacterium that lacks thylakoids.</title>
        <authorList>
            <person name="Nakamura Y."/>
            <person name="Kaneko T."/>
            <person name="Sato S."/>
            <person name="Mimuro M."/>
            <person name="Miyashita H."/>
            <person name="Tsuchiya T."/>
            <person name="Sasamoto S."/>
            <person name="Watanabe A."/>
            <person name="Kawashima K."/>
            <person name="Kishida Y."/>
            <person name="Kiyokawa C."/>
            <person name="Kohara M."/>
            <person name="Matsumoto M."/>
            <person name="Matsuno A."/>
            <person name="Nakazaki N."/>
            <person name="Shimpo S."/>
            <person name="Takeuchi C."/>
            <person name="Yamada M."/>
            <person name="Tabata S."/>
        </authorList>
    </citation>
    <scope>NUCLEOTIDE SEQUENCE [LARGE SCALE GENOMIC DNA]</scope>
    <source>
        <strain evidence="10">ATCC 29082 / PCC 7421</strain>
    </source>
</reference>
<reference evidence="9 10" key="2">
    <citation type="journal article" date="2003" name="DNA Res.">
        <title>Complete genome structure of Gloeobacter violaceus PCC 7421, a cyanobacterium that lacks thylakoids (supplement).</title>
        <authorList>
            <person name="Nakamura Y."/>
            <person name="Kaneko T."/>
            <person name="Sato S."/>
            <person name="Mimuro M."/>
            <person name="Miyashita H."/>
            <person name="Tsuchiya T."/>
            <person name="Sasamoto S."/>
            <person name="Watanabe A."/>
            <person name="Kawashima K."/>
            <person name="Kishida Y."/>
            <person name="Kiyokawa C."/>
            <person name="Kohara M."/>
            <person name="Matsumoto M."/>
            <person name="Matsuno A."/>
            <person name="Nakazaki N."/>
            <person name="Shimpo S."/>
            <person name="Takeuchi C."/>
            <person name="Yamada M."/>
            <person name="Tabata S."/>
        </authorList>
    </citation>
    <scope>NUCLEOTIDE SEQUENCE [LARGE SCALE GENOMIC DNA]</scope>
    <source>
        <strain evidence="10">ATCC 29082 / PCC 7421</strain>
    </source>
</reference>
<dbReference type="HOGENOM" id="CLU_074878_2_1_3"/>
<dbReference type="InterPro" id="IPR029057">
    <property type="entry name" value="PRTase-like"/>
</dbReference>
<feature type="binding site" evidence="7">
    <location>
        <position position="126"/>
    </location>
    <ligand>
        <name>5-phospho-alpha-D-ribose 1-diphosphate</name>
        <dbReference type="ChEBI" id="CHEBI:58017"/>
        <note>ligand shared between dimeric partners</note>
    </ligand>
</feature>
<dbReference type="InterPro" id="IPR023031">
    <property type="entry name" value="OPRT"/>
</dbReference>
<dbReference type="GO" id="GO:0044205">
    <property type="term" value="P:'de novo' UMP biosynthetic process"/>
    <property type="evidence" value="ECO:0007669"/>
    <property type="project" value="UniProtKB-UniRule"/>
</dbReference>
<evidence type="ECO:0000313" key="10">
    <source>
        <dbReference type="Proteomes" id="UP000000557"/>
    </source>
</evidence>
<name>Q7NDF9_GLOVI</name>
<evidence type="ECO:0000256" key="6">
    <source>
        <dbReference type="ARBA" id="ARBA00022975"/>
    </source>
</evidence>
<feature type="binding site" evidence="7">
    <location>
        <position position="128"/>
    </location>
    <ligand>
        <name>5-phospho-alpha-D-ribose 1-diphosphate</name>
        <dbReference type="ChEBI" id="CHEBI:58017"/>
        <note>ligand shared between dimeric partners</note>
    </ligand>
</feature>
<dbReference type="FunCoup" id="Q7NDF9">
    <property type="interactions" value="136"/>
</dbReference>
<comment type="similarity">
    <text evidence="7">Belongs to the purine/pyrimidine phosphoribosyltransferase family. PyrE subfamily.</text>
</comment>
<comment type="caution">
    <text evidence="7">Lacks conserved residue(s) required for the propagation of feature annotation.</text>
</comment>
<comment type="subunit">
    <text evidence="7">Homodimer.</text>
</comment>
<keyword evidence="3 7" id="KW-0328">Glycosyltransferase</keyword>
<evidence type="ECO:0000259" key="8">
    <source>
        <dbReference type="Pfam" id="PF00156"/>
    </source>
</evidence>
<dbReference type="EMBL" id="BA000045">
    <property type="protein sequence ID" value="BAC92217.1"/>
    <property type="molecule type" value="Genomic_DNA"/>
</dbReference>
<evidence type="ECO:0000256" key="2">
    <source>
        <dbReference type="ARBA" id="ARBA00011971"/>
    </source>
</evidence>
<dbReference type="InterPro" id="IPR000836">
    <property type="entry name" value="PRTase_dom"/>
</dbReference>
<feature type="domain" description="Phosphoribosyltransferase" evidence="8">
    <location>
        <begin position="102"/>
        <end position="186"/>
    </location>
</feature>
<dbReference type="STRING" id="251221.gene:10761795"/>
<feature type="binding site" evidence="7">
    <location>
        <position position="153"/>
    </location>
    <ligand>
        <name>orotate</name>
        <dbReference type="ChEBI" id="CHEBI:30839"/>
    </ligand>
</feature>
<dbReference type="HAMAP" id="MF_01208">
    <property type="entry name" value="PyrE"/>
    <property type="match status" value="1"/>
</dbReference>
<dbReference type="Proteomes" id="UP000000557">
    <property type="component" value="Chromosome"/>
</dbReference>
<comment type="catalytic activity">
    <reaction evidence="7">
        <text>orotidine 5'-phosphate + diphosphate = orotate + 5-phospho-alpha-D-ribose 1-diphosphate</text>
        <dbReference type="Rhea" id="RHEA:10380"/>
        <dbReference type="ChEBI" id="CHEBI:30839"/>
        <dbReference type="ChEBI" id="CHEBI:33019"/>
        <dbReference type="ChEBI" id="CHEBI:57538"/>
        <dbReference type="ChEBI" id="CHEBI:58017"/>
        <dbReference type="EC" id="2.4.2.10"/>
    </reaction>
</comment>
<dbReference type="SUPFAM" id="SSF53271">
    <property type="entry name" value="PRTase-like"/>
    <property type="match status" value="1"/>
</dbReference>
<gene>
    <name evidence="7" type="primary">pyrE</name>
    <name evidence="9" type="ordered locus">gll4276</name>
</gene>
<dbReference type="UniPathway" id="UPA00070">
    <property type="reaction ID" value="UER00119"/>
</dbReference>
<feature type="binding site" description="in other chain" evidence="7">
    <location>
        <position position="123"/>
    </location>
    <ligand>
        <name>5-phospho-alpha-D-ribose 1-diphosphate</name>
        <dbReference type="ChEBI" id="CHEBI:58017"/>
        <note>ligand shared between dimeric partners</note>
    </ligand>
</feature>
<evidence type="ECO:0000256" key="4">
    <source>
        <dbReference type="ARBA" id="ARBA00022679"/>
    </source>
</evidence>
<dbReference type="AlphaFoldDB" id="Q7NDF9"/>
<dbReference type="PANTHER" id="PTHR19278:SF9">
    <property type="entry name" value="URIDINE 5'-MONOPHOSPHATE SYNTHASE"/>
    <property type="match status" value="1"/>
</dbReference>
<dbReference type="PATRIC" id="fig|251221.4.peg.4304"/>
<dbReference type="PANTHER" id="PTHR19278">
    <property type="entry name" value="OROTATE PHOSPHORIBOSYLTRANSFERASE"/>
    <property type="match status" value="1"/>
</dbReference>
<feature type="binding site" evidence="7">
    <location>
        <position position="181"/>
    </location>
    <ligand>
        <name>orotate</name>
        <dbReference type="ChEBI" id="CHEBI:30839"/>
    </ligand>
</feature>
<dbReference type="InParanoid" id="Q7NDF9"/>
<accession>Q7NDF9</accession>
<keyword evidence="5 7" id="KW-0460">Magnesium</keyword>
<dbReference type="FunFam" id="3.40.50.2020:FF:000029">
    <property type="entry name" value="Orotate phosphoribosyltransferase"/>
    <property type="match status" value="1"/>
</dbReference>
<evidence type="ECO:0000256" key="5">
    <source>
        <dbReference type="ARBA" id="ARBA00022842"/>
    </source>
</evidence>
<keyword evidence="6 7" id="KW-0665">Pyrimidine biosynthesis</keyword>
<proteinExistence type="inferred from homology"/>
<protein>
    <recommendedName>
        <fullName evidence="2 7">Orotate phosphoribosyltransferase</fullName>
        <shortName evidence="7">OPRT</shortName>
        <shortName evidence="7">OPRTase</shortName>
        <ecNumber evidence="2 7">2.4.2.10</ecNumber>
    </recommendedName>
</protein>
<keyword evidence="10" id="KW-1185">Reference proteome</keyword>
<dbReference type="OrthoDB" id="9785917at2"/>
<comment type="function">
    <text evidence="7">Catalyzes the transfer of a ribosyl phosphate group from 5-phosphoribose 1-diphosphate to orotate, leading to the formation of orotidine monophosphate (OMP).</text>
</comment>
<dbReference type="InterPro" id="IPR004467">
    <property type="entry name" value="Or_phspho_trans_dom"/>
</dbReference>
<dbReference type="eggNOG" id="COG0461">
    <property type="taxonomic scope" value="Bacteria"/>
</dbReference>
<dbReference type="PhylomeDB" id="Q7NDF9"/>
<evidence type="ECO:0000256" key="3">
    <source>
        <dbReference type="ARBA" id="ARBA00022676"/>
    </source>
</evidence>
<dbReference type="NCBIfam" id="TIGR00336">
    <property type="entry name" value="pyrE"/>
    <property type="match status" value="1"/>
</dbReference>
<comment type="pathway">
    <text evidence="1 7">Pyrimidine metabolism; UMP biosynthesis via de novo pathway; UMP from orotate: step 1/2.</text>
</comment>